<sequence length="458" mass="50135">MSGVRAPEQFSSCAFVESELPGALRGARTAPHLTAPPQTSPFTTPLMAQAIYGRVSVLLLCTFCVGRLVSSIKFVACAARVYESCAARVLCWAAVLLRTPSCGRDTQLCNYIIFLHDPLRRRRSAGSPLSTAARKDMTQPRLVVNVFVTPPHRKTQLSAPYHYRINYYETIFCMSAGNNPGCVAGRRLRPSVLLSPAGHGGRGAFTHAVGRTGHARISYEGELPPRRMASRQQQTPPAPAGNSKRSSVAVVMRGWVSSTSTYIRAETLRGDRSPASTADGQGVPRRQNRDRRITVHPHNRFPIQPRHRFADNSSLAGEVMSGRFREASHIISELAFACRTTDLKPLGVGRPWPLSRYTPRGEVTRRQPDTLSGPALASERPSAPRHKALLGSSRPSAMSICNSCFDKREFEASVLWARMFLYGASILLHNGPRLPQTTAPYPNTPRWGDAASALAQNG</sequence>
<name>A0A5B7CGU2_PORTR</name>
<dbReference type="AlphaFoldDB" id="A0A5B7CGU2"/>
<dbReference type="Proteomes" id="UP000324222">
    <property type="component" value="Unassembled WGS sequence"/>
</dbReference>
<evidence type="ECO:0000313" key="3">
    <source>
        <dbReference type="Proteomes" id="UP000324222"/>
    </source>
</evidence>
<evidence type="ECO:0000313" key="2">
    <source>
        <dbReference type="EMBL" id="MPC07716.1"/>
    </source>
</evidence>
<gene>
    <name evidence="2" type="ORF">E2C01_000281</name>
</gene>
<evidence type="ECO:0000256" key="1">
    <source>
        <dbReference type="SAM" id="MobiDB-lite"/>
    </source>
</evidence>
<organism evidence="2 3">
    <name type="scientific">Portunus trituberculatus</name>
    <name type="common">Swimming crab</name>
    <name type="synonym">Neptunus trituberculatus</name>
    <dbReference type="NCBI Taxonomy" id="210409"/>
    <lineage>
        <taxon>Eukaryota</taxon>
        <taxon>Metazoa</taxon>
        <taxon>Ecdysozoa</taxon>
        <taxon>Arthropoda</taxon>
        <taxon>Crustacea</taxon>
        <taxon>Multicrustacea</taxon>
        <taxon>Malacostraca</taxon>
        <taxon>Eumalacostraca</taxon>
        <taxon>Eucarida</taxon>
        <taxon>Decapoda</taxon>
        <taxon>Pleocyemata</taxon>
        <taxon>Brachyura</taxon>
        <taxon>Eubrachyura</taxon>
        <taxon>Portunoidea</taxon>
        <taxon>Portunidae</taxon>
        <taxon>Portuninae</taxon>
        <taxon>Portunus</taxon>
    </lineage>
</organism>
<protein>
    <submittedName>
        <fullName evidence="2">Uncharacterized protein</fullName>
    </submittedName>
</protein>
<reference evidence="2 3" key="1">
    <citation type="submission" date="2019-05" db="EMBL/GenBank/DDBJ databases">
        <title>Another draft genome of Portunus trituberculatus and its Hox gene families provides insights of decapod evolution.</title>
        <authorList>
            <person name="Jeong J.-H."/>
            <person name="Song I."/>
            <person name="Kim S."/>
            <person name="Choi T."/>
            <person name="Kim D."/>
            <person name="Ryu S."/>
            <person name="Kim W."/>
        </authorList>
    </citation>
    <scope>NUCLEOTIDE SEQUENCE [LARGE SCALE GENOMIC DNA]</scope>
    <source>
        <tissue evidence="2">Muscle</tissue>
    </source>
</reference>
<feature type="region of interest" description="Disordered" evidence="1">
    <location>
        <begin position="266"/>
        <end position="291"/>
    </location>
</feature>
<feature type="region of interest" description="Disordered" evidence="1">
    <location>
        <begin position="223"/>
        <end position="247"/>
    </location>
</feature>
<feature type="region of interest" description="Disordered" evidence="1">
    <location>
        <begin position="358"/>
        <end position="390"/>
    </location>
</feature>
<comment type="caution">
    <text evidence="2">The sequence shown here is derived from an EMBL/GenBank/DDBJ whole genome shotgun (WGS) entry which is preliminary data.</text>
</comment>
<proteinExistence type="predicted"/>
<keyword evidence="3" id="KW-1185">Reference proteome</keyword>
<dbReference type="EMBL" id="VSRR010000006">
    <property type="protein sequence ID" value="MPC07716.1"/>
    <property type="molecule type" value="Genomic_DNA"/>
</dbReference>
<accession>A0A5B7CGU2</accession>